<accession>A0ACC1YDV0</accession>
<name>A0ACC1YDV0_MELAZ</name>
<gene>
    <name evidence="1" type="ORF">OWV82_008846</name>
</gene>
<proteinExistence type="predicted"/>
<sequence length="221" mass="24181">MSFLIWWRSRSYKMEKEAGFSKKEVARKPNMGRSRKGCMKGKGGPENAMCTYKGVRQRTWGKWVAEIREPNRGARLWLGTFNTSLEAALAYDEAARKLYGPSAKLNLPQNCSSSSHSGKSFSTDHIVPSQKAGSSSESGGSKSLQLGNSTGSNGSFPGFGVGENPSGSAGWINGEENPYWPEFLDANDFLEVNDIGASMNDLIMGGEEFKDWDGQQASWNL</sequence>
<dbReference type="Proteomes" id="UP001164539">
    <property type="component" value="Chromosome 4"/>
</dbReference>
<protein>
    <submittedName>
        <fullName evidence="1">Dehydration responsive element binding protein</fullName>
    </submittedName>
</protein>
<organism evidence="1 2">
    <name type="scientific">Melia azedarach</name>
    <name type="common">Chinaberry tree</name>
    <dbReference type="NCBI Taxonomy" id="155640"/>
    <lineage>
        <taxon>Eukaryota</taxon>
        <taxon>Viridiplantae</taxon>
        <taxon>Streptophyta</taxon>
        <taxon>Embryophyta</taxon>
        <taxon>Tracheophyta</taxon>
        <taxon>Spermatophyta</taxon>
        <taxon>Magnoliopsida</taxon>
        <taxon>eudicotyledons</taxon>
        <taxon>Gunneridae</taxon>
        <taxon>Pentapetalae</taxon>
        <taxon>rosids</taxon>
        <taxon>malvids</taxon>
        <taxon>Sapindales</taxon>
        <taxon>Meliaceae</taxon>
        <taxon>Melia</taxon>
    </lineage>
</organism>
<evidence type="ECO:0000313" key="1">
    <source>
        <dbReference type="EMBL" id="KAJ4721124.1"/>
    </source>
</evidence>
<reference evidence="1 2" key="1">
    <citation type="journal article" date="2023" name="Science">
        <title>Complex scaffold remodeling in plant triterpene biosynthesis.</title>
        <authorList>
            <person name="De La Pena R."/>
            <person name="Hodgson H."/>
            <person name="Liu J.C."/>
            <person name="Stephenson M.J."/>
            <person name="Martin A.C."/>
            <person name="Owen C."/>
            <person name="Harkess A."/>
            <person name="Leebens-Mack J."/>
            <person name="Jimenez L.E."/>
            <person name="Osbourn A."/>
            <person name="Sattely E.S."/>
        </authorList>
    </citation>
    <scope>NUCLEOTIDE SEQUENCE [LARGE SCALE GENOMIC DNA]</scope>
    <source>
        <strain evidence="2">cv. JPN11</strain>
        <tissue evidence="1">Leaf</tissue>
    </source>
</reference>
<keyword evidence="2" id="KW-1185">Reference proteome</keyword>
<comment type="caution">
    <text evidence="1">The sequence shown here is derived from an EMBL/GenBank/DDBJ whole genome shotgun (WGS) entry which is preliminary data.</text>
</comment>
<evidence type="ECO:0000313" key="2">
    <source>
        <dbReference type="Proteomes" id="UP001164539"/>
    </source>
</evidence>
<dbReference type="EMBL" id="CM051397">
    <property type="protein sequence ID" value="KAJ4721124.1"/>
    <property type="molecule type" value="Genomic_DNA"/>
</dbReference>